<comment type="caution">
    <text evidence="1">The sequence shown here is derived from an EMBL/GenBank/DDBJ whole genome shotgun (WGS) entry which is preliminary data.</text>
</comment>
<protein>
    <submittedName>
        <fullName evidence="1">Uncharacterized protein</fullName>
    </submittedName>
</protein>
<dbReference type="PATRIC" id="fig|517011.3.peg.2560"/>
<dbReference type="GO" id="GO:0008671">
    <property type="term" value="F:2-dehydro-3-deoxygalactonokinase activity"/>
    <property type="evidence" value="ECO:0007669"/>
    <property type="project" value="InterPro"/>
</dbReference>
<dbReference type="InterPro" id="IPR042257">
    <property type="entry name" value="DGOK_C"/>
</dbReference>
<dbReference type="GO" id="GO:0034194">
    <property type="term" value="P:D-galactonate catabolic process"/>
    <property type="evidence" value="ECO:0007669"/>
    <property type="project" value="InterPro"/>
</dbReference>
<organism evidence="1 2">
    <name type="scientific">Stenotrophomonas chelatiphaga</name>
    <dbReference type="NCBI Taxonomy" id="517011"/>
    <lineage>
        <taxon>Bacteria</taxon>
        <taxon>Pseudomonadati</taxon>
        <taxon>Pseudomonadota</taxon>
        <taxon>Gammaproteobacteria</taxon>
        <taxon>Lysobacterales</taxon>
        <taxon>Lysobacteraceae</taxon>
        <taxon>Stenotrophomonas</taxon>
    </lineage>
</organism>
<dbReference type="Gene3D" id="3.30.420.300">
    <property type="entry name" value="2-keto-3-deoxy-galactonokinase, substrate binding domain"/>
    <property type="match status" value="1"/>
</dbReference>
<dbReference type="CDD" id="cd24012">
    <property type="entry name" value="ASKHA_NBD_KDGal-kinase"/>
    <property type="match status" value="1"/>
</dbReference>
<gene>
    <name evidence="1" type="ORF">ABB28_13205</name>
</gene>
<evidence type="ECO:0000313" key="2">
    <source>
        <dbReference type="Proteomes" id="UP000051386"/>
    </source>
</evidence>
<evidence type="ECO:0000313" key="1">
    <source>
        <dbReference type="EMBL" id="KRG72924.1"/>
    </source>
</evidence>
<name>A0A0R0CSI0_9GAMM</name>
<dbReference type="Pfam" id="PF05035">
    <property type="entry name" value="DGOK"/>
    <property type="match status" value="1"/>
</dbReference>
<sequence>MIAIDWGSSSLRAFRLDRDGHRVDSRRSDQGLLNADGRFAEVLETLIDGWDDALVVMAGMVGSRQGWMEVPYVQAPAGVQEIAAGMCRLQSAAVQRELWLVPGLSCVDVHGTPDVMRGEETQLCALLPVLGPGRHAVLLPGTHSKHARVVDGRIERFSTFMTGELFAVLRQHSLLGRMMVDAPLDAAAFAEGVAMAERDGSLLHQLFGVRTRALFDQLLPAQLASYLSGLLIGNELQDLDAHSAPVHVIAADGLADAYLSALARVGRTATRHAEDTVARGLYLLARARELPM</sequence>
<dbReference type="Gene3D" id="3.30.420.310">
    <property type="entry name" value="2-keto-3-deoxy-galactonokinase, C-terminal domain"/>
    <property type="match status" value="1"/>
</dbReference>
<dbReference type="AlphaFoldDB" id="A0A0R0CSI0"/>
<proteinExistence type="predicted"/>
<reference evidence="1 2" key="1">
    <citation type="submission" date="2015-05" db="EMBL/GenBank/DDBJ databases">
        <title>Genome sequencing and analysis of members of genus Stenotrophomonas.</title>
        <authorList>
            <person name="Patil P.P."/>
            <person name="Midha S."/>
            <person name="Patil P.B."/>
        </authorList>
    </citation>
    <scope>NUCLEOTIDE SEQUENCE [LARGE SCALE GENOMIC DNA]</scope>
    <source>
        <strain evidence="1 2">DSM 21508</strain>
    </source>
</reference>
<dbReference type="RefSeq" id="WP_057509053.1">
    <property type="nucleotide sequence ID" value="NZ_LDJK01000061.1"/>
</dbReference>
<dbReference type="Proteomes" id="UP000051386">
    <property type="component" value="Unassembled WGS sequence"/>
</dbReference>
<dbReference type="InterPro" id="IPR007729">
    <property type="entry name" value="DGOK"/>
</dbReference>
<accession>A0A0R0CSI0</accession>
<dbReference type="EMBL" id="LDJK01000061">
    <property type="protein sequence ID" value="KRG72924.1"/>
    <property type="molecule type" value="Genomic_DNA"/>
</dbReference>
<keyword evidence="2" id="KW-1185">Reference proteome</keyword>
<dbReference type="InterPro" id="IPR042258">
    <property type="entry name" value="DGOK_N"/>
</dbReference>